<dbReference type="OrthoDB" id="21330at2759"/>
<name>A0A9N9NMP7_9GLOM</name>
<evidence type="ECO:0000313" key="2">
    <source>
        <dbReference type="EMBL" id="CAG8742855.1"/>
    </source>
</evidence>
<dbReference type="PANTHER" id="PTHR21043:SF0">
    <property type="entry name" value="MITOCHONDRIAL ASSEMBLY OF RIBOSOMAL LARGE SUBUNIT PROTEIN 1"/>
    <property type="match status" value="1"/>
</dbReference>
<evidence type="ECO:0000256" key="1">
    <source>
        <dbReference type="ARBA" id="ARBA00010574"/>
    </source>
</evidence>
<organism evidence="2 3">
    <name type="scientific">Ambispora leptoticha</name>
    <dbReference type="NCBI Taxonomy" id="144679"/>
    <lineage>
        <taxon>Eukaryota</taxon>
        <taxon>Fungi</taxon>
        <taxon>Fungi incertae sedis</taxon>
        <taxon>Mucoromycota</taxon>
        <taxon>Glomeromycotina</taxon>
        <taxon>Glomeromycetes</taxon>
        <taxon>Archaeosporales</taxon>
        <taxon>Ambisporaceae</taxon>
        <taxon>Ambispora</taxon>
    </lineage>
</organism>
<dbReference type="Proteomes" id="UP000789508">
    <property type="component" value="Unassembled WGS sequence"/>
</dbReference>
<keyword evidence="3" id="KW-1185">Reference proteome</keyword>
<dbReference type="GO" id="GO:0017148">
    <property type="term" value="P:negative regulation of translation"/>
    <property type="evidence" value="ECO:0007669"/>
    <property type="project" value="TreeGrafter"/>
</dbReference>
<proteinExistence type="inferred from homology"/>
<dbReference type="PANTHER" id="PTHR21043">
    <property type="entry name" value="IOJAP SUPERFAMILY ORTHOLOG"/>
    <property type="match status" value="1"/>
</dbReference>
<feature type="non-terminal residue" evidence="2">
    <location>
        <position position="1"/>
    </location>
</feature>
<comment type="similarity">
    <text evidence="1">Belongs to the Iojap/RsfS family.</text>
</comment>
<dbReference type="Gene3D" id="3.30.460.10">
    <property type="entry name" value="Beta Polymerase, domain 2"/>
    <property type="match status" value="1"/>
</dbReference>
<dbReference type="GO" id="GO:0043023">
    <property type="term" value="F:ribosomal large subunit binding"/>
    <property type="evidence" value="ECO:0007669"/>
    <property type="project" value="TreeGrafter"/>
</dbReference>
<comment type="caution">
    <text evidence="2">The sequence shown here is derived from an EMBL/GenBank/DDBJ whole genome shotgun (WGS) entry which is preliminary data.</text>
</comment>
<protein>
    <submittedName>
        <fullName evidence="2">4777_t:CDS:1</fullName>
    </submittedName>
</protein>
<dbReference type="GO" id="GO:0090071">
    <property type="term" value="P:negative regulation of ribosome biogenesis"/>
    <property type="evidence" value="ECO:0007669"/>
    <property type="project" value="TreeGrafter"/>
</dbReference>
<reference evidence="2" key="1">
    <citation type="submission" date="2021-06" db="EMBL/GenBank/DDBJ databases">
        <authorList>
            <person name="Kallberg Y."/>
            <person name="Tangrot J."/>
            <person name="Rosling A."/>
        </authorList>
    </citation>
    <scope>NUCLEOTIDE SEQUENCE</scope>
    <source>
        <strain evidence="2">FL130A</strain>
    </source>
</reference>
<dbReference type="AlphaFoldDB" id="A0A9N9NMP7"/>
<sequence length="130" mass="14819">RAATPGIMDHPSKKNILTDVKKDNALEKYGDKVIDIVRVLDNEDVSNLSTIKASNKCDWADWIIVREGKGSRQIGSLVNGVYKMRDEISEDWVLIDAGSIMVHLFTEEAHDLYDLETLGKYFRDRKTINH</sequence>
<dbReference type="EMBL" id="CAJVPS010036218">
    <property type="protein sequence ID" value="CAG8742855.1"/>
    <property type="molecule type" value="Genomic_DNA"/>
</dbReference>
<dbReference type="SUPFAM" id="SSF81301">
    <property type="entry name" value="Nucleotidyltransferase"/>
    <property type="match status" value="1"/>
</dbReference>
<evidence type="ECO:0000313" key="3">
    <source>
        <dbReference type="Proteomes" id="UP000789508"/>
    </source>
</evidence>
<dbReference type="Pfam" id="PF02410">
    <property type="entry name" value="RsfS"/>
    <property type="match status" value="1"/>
</dbReference>
<gene>
    <name evidence="2" type="ORF">ALEPTO_LOCUS13020</name>
</gene>
<dbReference type="InterPro" id="IPR004394">
    <property type="entry name" value="Iojap/RsfS/C7orf30"/>
</dbReference>
<accession>A0A9N9NMP7</accession>
<dbReference type="InterPro" id="IPR043519">
    <property type="entry name" value="NT_sf"/>
</dbReference>